<proteinExistence type="predicted"/>
<protein>
    <submittedName>
        <fullName evidence="1">Uncharacterized protein</fullName>
    </submittedName>
</protein>
<dbReference type="AlphaFoldDB" id="A0A822YUR9"/>
<comment type="caution">
    <text evidence="1">The sequence shown here is derived from an EMBL/GenBank/DDBJ whole genome shotgun (WGS) entry which is preliminary data.</text>
</comment>
<accession>A0A822YUR9</accession>
<evidence type="ECO:0000313" key="1">
    <source>
        <dbReference type="EMBL" id="DAD32988.1"/>
    </source>
</evidence>
<sequence>MQKSGCGSRKALPRIPNDQAPTEKVAVFMFYTPLSMTIHGRCQSG</sequence>
<organism evidence="1 2">
    <name type="scientific">Nelumbo nucifera</name>
    <name type="common">Sacred lotus</name>
    <dbReference type="NCBI Taxonomy" id="4432"/>
    <lineage>
        <taxon>Eukaryota</taxon>
        <taxon>Viridiplantae</taxon>
        <taxon>Streptophyta</taxon>
        <taxon>Embryophyta</taxon>
        <taxon>Tracheophyta</taxon>
        <taxon>Spermatophyta</taxon>
        <taxon>Magnoliopsida</taxon>
        <taxon>Proteales</taxon>
        <taxon>Nelumbonaceae</taxon>
        <taxon>Nelumbo</taxon>
    </lineage>
</organism>
<dbReference type="Proteomes" id="UP000607653">
    <property type="component" value="Unassembled WGS sequence"/>
</dbReference>
<keyword evidence="2" id="KW-1185">Reference proteome</keyword>
<name>A0A822YUR9_NELNU</name>
<evidence type="ECO:0000313" key="2">
    <source>
        <dbReference type="Proteomes" id="UP000607653"/>
    </source>
</evidence>
<gene>
    <name evidence="1" type="ORF">HUJ06_011839</name>
</gene>
<reference evidence="1 2" key="1">
    <citation type="journal article" date="2020" name="Mol. Biol. Evol.">
        <title>Distinct Expression and Methylation Patterns for Genes with Different Fates following a Single Whole-Genome Duplication in Flowering Plants.</title>
        <authorList>
            <person name="Shi T."/>
            <person name="Rahmani R.S."/>
            <person name="Gugger P.F."/>
            <person name="Wang M."/>
            <person name="Li H."/>
            <person name="Zhang Y."/>
            <person name="Li Z."/>
            <person name="Wang Q."/>
            <person name="Van de Peer Y."/>
            <person name="Marchal K."/>
            <person name="Chen J."/>
        </authorList>
    </citation>
    <scope>NUCLEOTIDE SEQUENCE [LARGE SCALE GENOMIC DNA]</scope>
    <source>
        <tissue evidence="1">Leaf</tissue>
    </source>
</reference>
<dbReference type="EMBL" id="DUZY01000003">
    <property type="protein sequence ID" value="DAD32988.1"/>
    <property type="molecule type" value="Genomic_DNA"/>
</dbReference>